<reference evidence="1 2" key="1">
    <citation type="journal article" date="2015" name="Genome Announc.">
        <title>Expanding the biotechnology potential of lactobacilli through comparative genomics of 213 strains and associated genera.</title>
        <authorList>
            <person name="Sun Z."/>
            <person name="Harris H.M."/>
            <person name="McCann A."/>
            <person name="Guo C."/>
            <person name="Argimon S."/>
            <person name="Zhang W."/>
            <person name="Yang X."/>
            <person name="Jeffery I.B."/>
            <person name="Cooney J.C."/>
            <person name="Kagawa T.F."/>
            <person name="Liu W."/>
            <person name="Song Y."/>
            <person name="Salvetti E."/>
            <person name="Wrobel A."/>
            <person name="Rasinkangas P."/>
            <person name="Parkhill J."/>
            <person name="Rea M.C."/>
            <person name="O'Sullivan O."/>
            <person name="Ritari J."/>
            <person name="Douillard F.P."/>
            <person name="Paul Ross R."/>
            <person name="Yang R."/>
            <person name="Briner A.E."/>
            <person name="Felis G.E."/>
            <person name="de Vos W.M."/>
            <person name="Barrangou R."/>
            <person name="Klaenhammer T.R."/>
            <person name="Caufield P.W."/>
            <person name="Cui Y."/>
            <person name="Zhang H."/>
            <person name="O'Toole P.W."/>
        </authorList>
    </citation>
    <scope>NUCLEOTIDE SEQUENCE [LARGE SCALE GENOMIC DNA]</scope>
    <source>
        <strain evidence="1 2">DSM 23927</strain>
    </source>
</reference>
<sequence length="96" mass="11234">MMMNTYDVTFHTVDGKSLVKRNVQSEHNNERVWEDAVEKFDADHLFIRMNDATLVSIVRSAVVRIDMTELPSEEVKKQNRRDEFRDAIYTMGQIGL</sequence>
<proteinExistence type="predicted"/>
<dbReference type="Proteomes" id="UP000051672">
    <property type="component" value="Unassembled WGS sequence"/>
</dbReference>
<gene>
    <name evidence="1" type="ORF">FC34_GL001571</name>
</gene>
<protein>
    <submittedName>
        <fullName evidence="1">Uncharacterized protein</fullName>
    </submittedName>
</protein>
<keyword evidence="2" id="KW-1185">Reference proteome</keyword>
<evidence type="ECO:0000313" key="1">
    <source>
        <dbReference type="EMBL" id="KRM71458.1"/>
    </source>
</evidence>
<dbReference type="AlphaFoldDB" id="A0A0R2AY65"/>
<accession>A0A0R2AY65</accession>
<dbReference type="EMBL" id="AYZQ01000004">
    <property type="protein sequence ID" value="KRM71458.1"/>
    <property type="molecule type" value="Genomic_DNA"/>
</dbReference>
<dbReference type="PATRIC" id="fig|1423727.3.peg.1592"/>
<evidence type="ECO:0000313" key="2">
    <source>
        <dbReference type="Proteomes" id="UP000051672"/>
    </source>
</evidence>
<dbReference type="STRING" id="1423727.FC34_GL001571"/>
<comment type="caution">
    <text evidence="1">The sequence shown here is derived from an EMBL/GenBank/DDBJ whole genome shotgun (WGS) entry which is preliminary data.</text>
</comment>
<organism evidence="1 2">
    <name type="scientific">Lacticaseibacillus brantae DSM 23927</name>
    <dbReference type="NCBI Taxonomy" id="1423727"/>
    <lineage>
        <taxon>Bacteria</taxon>
        <taxon>Bacillati</taxon>
        <taxon>Bacillota</taxon>
        <taxon>Bacilli</taxon>
        <taxon>Lactobacillales</taxon>
        <taxon>Lactobacillaceae</taxon>
        <taxon>Lacticaseibacillus</taxon>
    </lineage>
</organism>
<name>A0A0R2AY65_9LACO</name>